<dbReference type="RefSeq" id="XP_002431301.1">
    <property type="nucleotide sequence ID" value="XM_002431256.1"/>
</dbReference>
<reference evidence="2" key="1">
    <citation type="submission" date="2007-04" db="EMBL/GenBank/DDBJ databases">
        <title>Annotation of Pediculus humanus corporis strain USDA.</title>
        <authorList>
            <person name="Kirkness E."/>
            <person name="Hannick L."/>
            <person name="Hass B."/>
            <person name="Bruggner R."/>
            <person name="Lawson D."/>
            <person name="Bidwell S."/>
            <person name="Joardar V."/>
            <person name="Caler E."/>
            <person name="Walenz B."/>
            <person name="Inman J."/>
            <person name="Schobel S."/>
            <person name="Galinsky K."/>
            <person name="Amedeo P."/>
            <person name="Strausberg R."/>
        </authorList>
    </citation>
    <scope>NUCLEOTIDE SEQUENCE</scope>
    <source>
        <strain evidence="2">USDA</strain>
    </source>
</reference>
<dbReference type="InParanoid" id="E0VYV7"/>
<dbReference type="CTD" id="8233286"/>
<dbReference type="GeneID" id="8233286"/>
<sequence>MDGSNAGGDGSGVGGRNQVSSDGGTGFGIARHRRLEAITQPQGLIRPDTPPPTRSLLLDFAAAEQESNEEQPLTRSPPGYSSSEDVKSKLSGPKKLVENLDVELPSEFECCFCTTKVVY</sequence>
<dbReference type="EMBL" id="AAZO01006327">
    <property type="status" value="NOT_ANNOTATED_CDS"/>
    <property type="molecule type" value="Genomic_DNA"/>
</dbReference>
<dbReference type="EnsemblMetazoa" id="PHUM520890-RA">
    <property type="protein sequence ID" value="PHUM520890-PA"/>
    <property type="gene ID" value="PHUM520890"/>
</dbReference>
<dbReference type="Proteomes" id="UP000009046">
    <property type="component" value="Unassembled WGS sequence"/>
</dbReference>
<keyword evidence="4" id="KW-1185">Reference proteome</keyword>
<feature type="region of interest" description="Disordered" evidence="1">
    <location>
        <begin position="62"/>
        <end position="92"/>
    </location>
</feature>
<gene>
    <name evidence="3" type="primary">8233286</name>
    <name evidence="2" type="ORF">Phum_PHUM520890</name>
</gene>
<evidence type="ECO:0000256" key="1">
    <source>
        <dbReference type="SAM" id="MobiDB-lite"/>
    </source>
</evidence>
<feature type="compositionally biased region" description="Gly residues" evidence="1">
    <location>
        <begin position="1"/>
        <end position="15"/>
    </location>
</feature>
<dbReference type="OrthoDB" id="7982324at2759"/>
<feature type="region of interest" description="Disordered" evidence="1">
    <location>
        <begin position="1"/>
        <end position="31"/>
    </location>
</feature>
<dbReference type="KEGG" id="phu:Phum_PHUM520890"/>
<protein>
    <submittedName>
        <fullName evidence="2 3">Uncharacterized protein</fullName>
    </submittedName>
</protein>
<dbReference type="EMBL" id="DS235848">
    <property type="protein sequence ID" value="EEB18563.1"/>
    <property type="molecule type" value="Genomic_DNA"/>
</dbReference>
<dbReference type="HOGENOM" id="CLU_2064253_0_0_1"/>
<feature type="compositionally biased region" description="Polar residues" evidence="1">
    <location>
        <begin position="70"/>
        <end position="83"/>
    </location>
</feature>
<reference evidence="2" key="2">
    <citation type="submission" date="2007-04" db="EMBL/GenBank/DDBJ databases">
        <title>The genome of the human body louse.</title>
        <authorList>
            <consortium name="The Human Body Louse Genome Consortium"/>
            <person name="Kirkness E."/>
            <person name="Walenz B."/>
            <person name="Hass B."/>
            <person name="Bruggner R."/>
            <person name="Strausberg R."/>
        </authorList>
    </citation>
    <scope>NUCLEOTIDE SEQUENCE</scope>
    <source>
        <strain evidence="2">USDA</strain>
    </source>
</reference>
<accession>E0VYV7</accession>
<name>E0VYV7_PEDHC</name>
<dbReference type="AlphaFoldDB" id="E0VYV7"/>
<reference evidence="3" key="3">
    <citation type="submission" date="2021-02" db="UniProtKB">
        <authorList>
            <consortium name="EnsemblMetazoa"/>
        </authorList>
    </citation>
    <scope>IDENTIFICATION</scope>
    <source>
        <strain evidence="3">USDA</strain>
    </source>
</reference>
<dbReference type="VEuPathDB" id="VectorBase:PHUM520890"/>
<proteinExistence type="predicted"/>
<evidence type="ECO:0000313" key="2">
    <source>
        <dbReference type="EMBL" id="EEB18563.1"/>
    </source>
</evidence>
<evidence type="ECO:0000313" key="3">
    <source>
        <dbReference type="EnsemblMetazoa" id="PHUM520890-PA"/>
    </source>
</evidence>
<organism>
    <name type="scientific">Pediculus humanus subsp. corporis</name>
    <name type="common">Body louse</name>
    <dbReference type="NCBI Taxonomy" id="121224"/>
    <lineage>
        <taxon>Eukaryota</taxon>
        <taxon>Metazoa</taxon>
        <taxon>Ecdysozoa</taxon>
        <taxon>Arthropoda</taxon>
        <taxon>Hexapoda</taxon>
        <taxon>Insecta</taxon>
        <taxon>Pterygota</taxon>
        <taxon>Neoptera</taxon>
        <taxon>Paraneoptera</taxon>
        <taxon>Psocodea</taxon>
        <taxon>Troctomorpha</taxon>
        <taxon>Phthiraptera</taxon>
        <taxon>Anoplura</taxon>
        <taxon>Pediculidae</taxon>
        <taxon>Pediculus</taxon>
    </lineage>
</organism>
<evidence type="ECO:0000313" key="4">
    <source>
        <dbReference type="Proteomes" id="UP000009046"/>
    </source>
</evidence>